<name>A0A6M8HQJ0_9PROT</name>
<sequence length="168" mass="17918">MKRSLLSILQALAMSCTLVSASAAELQIAPDYPNCVKPTAIHFRHDASVASASGTVLRAENACYTLSARAGQTLTVKANGADDNVVFSVYEPGYVFKQASDGPDIIGPSLPGAGDQDDATSLVRKLPRNGQYLLLFGTTRGAGGTCTVRFEIKYWRNPSCRSWIGTET</sequence>
<dbReference type="Gene3D" id="2.60.120.380">
    <property type="match status" value="1"/>
</dbReference>
<organism evidence="2 3">
    <name type="scientific">Lichenicola cladoniae</name>
    <dbReference type="NCBI Taxonomy" id="1484109"/>
    <lineage>
        <taxon>Bacteria</taxon>
        <taxon>Pseudomonadati</taxon>
        <taxon>Pseudomonadota</taxon>
        <taxon>Alphaproteobacteria</taxon>
        <taxon>Acetobacterales</taxon>
        <taxon>Acetobacteraceae</taxon>
        <taxon>Lichenicola</taxon>
    </lineage>
</organism>
<gene>
    <name evidence="2" type="ORF">HN018_12240</name>
</gene>
<dbReference type="EMBL" id="CP053708">
    <property type="protein sequence ID" value="QKE90704.1"/>
    <property type="molecule type" value="Genomic_DNA"/>
</dbReference>
<dbReference type="PROSITE" id="PS51257">
    <property type="entry name" value="PROKAR_LIPOPROTEIN"/>
    <property type="match status" value="1"/>
</dbReference>
<dbReference type="RefSeq" id="WP_171835655.1">
    <property type="nucleotide sequence ID" value="NZ_CP053708.1"/>
</dbReference>
<feature type="signal peptide" evidence="1">
    <location>
        <begin position="1"/>
        <end position="23"/>
    </location>
</feature>
<dbReference type="AlphaFoldDB" id="A0A6M8HQJ0"/>
<protein>
    <submittedName>
        <fullName evidence="2">Uncharacterized protein</fullName>
    </submittedName>
</protein>
<proteinExistence type="predicted"/>
<evidence type="ECO:0000313" key="3">
    <source>
        <dbReference type="Proteomes" id="UP000500767"/>
    </source>
</evidence>
<dbReference type="KEGG" id="lck:HN018_12240"/>
<keyword evidence="1" id="KW-0732">Signal</keyword>
<accession>A0A6M8HQJ0</accession>
<reference evidence="2 3" key="1">
    <citation type="journal article" date="2014" name="World J. Microbiol. Biotechnol.">
        <title>Biodiversity and physiological characteristics of Antarctic and Arctic lichens-associated bacteria.</title>
        <authorList>
            <person name="Lee Y.M."/>
            <person name="Kim E.H."/>
            <person name="Lee H.K."/>
            <person name="Hong S.G."/>
        </authorList>
    </citation>
    <scope>NUCLEOTIDE SEQUENCE [LARGE SCALE GENOMIC DNA]</scope>
    <source>
        <strain evidence="2 3">PAMC 26569</strain>
    </source>
</reference>
<evidence type="ECO:0000313" key="2">
    <source>
        <dbReference type="EMBL" id="QKE90704.1"/>
    </source>
</evidence>
<feature type="chain" id="PRO_5026857014" evidence="1">
    <location>
        <begin position="24"/>
        <end position="168"/>
    </location>
</feature>
<dbReference type="Proteomes" id="UP000500767">
    <property type="component" value="Chromosome"/>
</dbReference>
<evidence type="ECO:0000256" key="1">
    <source>
        <dbReference type="SAM" id="SignalP"/>
    </source>
</evidence>
<keyword evidence="3" id="KW-1185">Reference proteome</keyword>